<sequence length="108" mass="11915">MDDLDRFESDAFIEILAKGSSPNELHDDCFTRSDLTGVENRDDRRVHETSSGNRLGVESRSHCRVSSDMTVQDLDRHCPTEDLIIGAPDFGHSAAGDMEPQAIPAAEK</sequence>
<name>A0A6J5YGN0_9ZZZZ</name>
<dbReference type="AlphaFoldDB" id="A0A6J5YGN0"/>
<accession>A0A6J5YGN0</accession>
<evidence type="ECO:0000256" key="1">
    <source>
        <dbReference type="SAM" id="MobiDB-lite"/>
    </source>
</evidence>
<feature type="region of interest" description="Disordered" evidence="1">
    <location>
        <begin position="41"/>
        <end position="61"/>
    </location>
</feature>
<proteinExistence type="predicted"/>
<reference evidence="2" key="1">
    <citation type="submission" date="2020-05" db="EMBL/GenBank/DDBJ databases">
        <authorList>
            <person name="Chiriac C."/>
            <person name="Salcher M."/>
            <person name="Ghai R."/>
            <person name="Kavagutti S V."/>
        </authorList>
    </citation>
    <scope>NUCLEOTIDE SEQUENCE</scope>
</reference>
<evidence type="ECO:0000313" key="2">
    <source>
        <dbReference type="EMBL" id="CAB4323886.1"/>
    </source>
</evidence>
<dbReference type="EMBL" id="CAEMXZ010000081">
    <property type="protein sequence ID" value="CAB4323886.1"/>
    <property type="molecule type" value="Genomic_DNA"/>
</dbReference>
<feature type="region of interest" description="Disordered" evidence="1">
    <location>
        <begin position="89"/>
        <end position="108"/>
    </location>
</feature>
<gene>
    <name evidence="2" type="ORF">UFOPK1392_01648</name>
</gene>
<organism evidence="2">
    <name type="scientific">freshwater metagenome</name>
    <dbReference type="NCBI Taxonomy" id="449393"/>
    <lineage>
        <taxon>unclassified sequences</taxon>
        <taxon>metagenomes</taxon>
        <taxon>ecological metagenomes</taxon>
    </lineage>
</organism>
<protein>
    <submittedName>
        <fullName evidence="2">Unannotated protein</fullName>
    </submittedName>
</protein>